<dbReference type="STRING" id="1168221.R7Z7D2"/>
<dbReference type="PANTHER" id="PTHR24148:SF64">
    <property type="entry name" value="HETEROKARYON INCOMPATIBILITY DOMAIN-CONTAINING PROTEIN"/>
    <property type="match status" value="1"/>
</dbReference>
<dbReference type="InterPro" id="IPR036020">
    <property type="entry name" value="WW_dom_sf"/>
</dbReference>
<dbReference type="AlphaFoldDB" id="R7Z7D2"/>
<name>R7Z7D2_CONA1</name>
<dbReference type="RefSeq" id="XP_007785335.1">
    <property type="nucleotide sequence ID" value="XM_007787145.1"/>
</dbReference>
<dbReference type="PROSITE" id="PS01159">
    <property type="entry name" value="WW_DOMAIN_1"/>
    <property type="match status" value="1"/>
</dbReference>
<evidence type="ECO:0000259" key="1">
    <source>
        <dbReference type="PROSITE" id="PS50020"/>
    </source>
</evidence>
<evidence type="ECO:0000313" key="3">
    <source>
        <dbReference type="Proteomes" id="UP000016924"/>
    </source>
</evidence>
<sequence>MLPYEYSKLNADAQEIRLVTLLPGEFSEDIRFVISHTPLIMPDERPSQRMSLDDLHETLPPDWTAYETLEGRFIFYQDESDGTTWTHPDPSFNDALYEPRPELPYPGFQPVYEALSYTWGSTDNRETAYVESSASLSPSSGPITATIQIGQNLASALRHLRYQAEARVLWIDAMCINQEDIAERNEQVQRMATIYRLAYRVVVWLGPETGNSKLAISTLRYLGAQMVDRFPDGIDETLQEAREFFLTKISASRGPIDLSSINDQHHYDWVRKRTLVTTEEGYIGLGLAGAQPGDCVCVFPGCNTPMLLRLGSSEQYQVVGECYIHGLMDSESLLGRLPNPWRVRLGWESGGIYLGRYYNSSTGVLTEEDPRLDSLPVEWERVQADRTPDDPLVFALFRNKVTGEVMNSDPRLLPEALKERGVDLKTFQLI</sequence>
<evidence type="ECO:0000313" key="2">
    <source>
        <dbReference type="EMBL" id="EON70018.1"/>
    </source>
</evidence>
<proteinExistence type="predicted"/>
<dbReference type="Pfam" id="PF06985">
    <property type="entry name" value="HET"/>
    <property type="match status" value="1"/>
</dbReference>
<accession>R7Z7D2</accession>
<dbReference type="HOGENOM" id="CLU_004184_14_0_1"/>
<dbReference type="Pfam" id="PF26639">
    <property type="entry name" value="Het-6_barrel"/>
    <property type="match status" value="1"/>
</dbReference>
<dbReference type="OrthoDB" id="4850726at2759"/>
<dbReference type="InterPro" id="IPR052895">
    <property type="entry name" value="HetReg/Transcr_Mod"/>
</dbReference>
<dbReference type="GeneID" id="19906595"/>
<feature type="domain" description="WW" evidence="1">
    <location>
        <begin position="57"/>
        <end position="90"/>
    </location>
</feature>
<dbReference type="InterPro" id="IPR010730">
    <property type="entry name" value="HET"/>
</dbReference>
<dbReference type="eggNOG" id="ENOG502SHD2">
    <property type="taxonomic scope" value="Eukaryota"/>
</dbReference>
<dbReference type="EMBL" id="JH767655">
    <property type="protein sequence ID" value="EON70018.1"/>
    <property type="molecule type" value="Genomic_DNA"/>
</dbReference>
<dbReference type="Proteomes" id="UP000016924">
    <property type="component" value="Unassembled WGS sequence"/>
</dbReference>
<gene>
    <name evidence="2" type="ORF">W97_09284</name>
</gene>
<protein>
    <recommendedName>
        <fullName evidence="1">WW domain-containing protein</fullName>
    </recommendedName>
</protein>
<dbReference type="OMA" id="SEDNTWK"/>
<keyword evidence="3" id="KW-1185">Reference proteome</keyword>
<organism evidence="2 3">
    <name type="scientific">Coniosporium apollinis (strain CBS 100218)</name>
    <name type="common">Rock-inhabiting black yeast</name>
    <dbReference type="NCBI Taxonomy" id="1168221"/>
    <lineage>
        <taxon>Eukaryota</taxon>
        <taxon>Fungi</taxon>
        <taxon>Dikarya</taxon>
        <taxon>Ascomycota</taxon>
        <taxon>Pezizomycotina</taxon>
        <taxon>Dothideomycetes</taxon>
        <taxon>Dothideomycetes incertae sedis</taxon>
        <taxon>Coniosporium</taxon>
    </lineage>
</organism>
<reference evidence="3" key="1">
    <citation type="submission" date="2012-06" db="EMBL/GenBank/DDBJ databases">
        <title>The genome sequence of Coniosporium apollinis CBS 100218.</title>
        <authorList>
            <consortium name="The Broad Institute Genome Sequencing Platform"/>
            <person name="Cuomo C."/>
            <person name="Gorbushina A."/>
            <person name="Noack S."/>
            <person name="Walker B."/>
            <person name="Young S.K."/>
            <person name="Zeng Q."/>
            <person name="Gargeya S."/>
            <person name="Fitzgerald M."/>
            <person name="Haas B."/>
            <person name="Abouelleil A."/>
            <person name="Alvarado L."/>
            <person name="Arachchi H.M."/>
            <person name="Berlin A.M."/>
            <person name="Chapman S.B."/>
            <person name="Goldberg J."/>
            <person name="Griggs A."/>
            <person name="Gujja S."/>
            <person name="Hansen M."/>
            <person name="Howarth C."/>
            <person name="Imamovic A."/>
            <person name="Larimer J."/>
            <person name="McCowan C."/>
            <person name="Montmayeur A."/>
            <person name="Murphy C."/>
            <person name="Neiman D."/>
            <person name="Pearson M."/>
            <person name="Priest M."/>
            <person name="Roberts A."/>
            <person name="Saif S."/>
            <person name="Shea T."/>
            <person name="Sisk P."/>
            <person name="Sykes S."/>
            <person name="Wortman J."/>
            <person name="Nusbaum C."/>
            <person name="Birren B."/>
        </authorList>
    </citation>
    <scope>NUCLEOTIDE SEQUENCE [LARGE SCALE GENOMIC DNA]</scope>
    <source>
        <strain evidence="3">CBS 100218</strain>
    </source>
</reference>
<dbReference type="PANTHER" id="PTHR24148">
    <property type="entry name" value="ANKYRIN REPEAT DOMAIN-CONTAINING PROTEIN 39 HOMOLOG-RELATED"/>
    <property type="match status" value="1"/>
</dbReference>
<dbReference type="SUPFAM" id="SSF51045">
    <property type="entry name" value="WW domain"/>
    <property type="match status" value="1"/>
</dbReference>
<dbReference type="InterPro" id="IPR001202">
    <property type="entry name" value="WW_dom"/>
</dbReference>
<dbReference type="PROSITE" id="PS50020">
    <property type="entry name" value="WW_DOMAIN_2"/>
    <property type="match status" value="1"/>
</dbReference>